<dbReference type="AlphaFoldDB" id="A0A9J7LTH1"/>
<sequence length="141" mass="15259">MAAPACVCFALLWTIILNLYLEATAQLTRNKKVEPITAETVVLGPLRLWQLIAIVVTGVSSIVITACCFSKCRIPRTKKEIEARNAKRENPMGYMNQVAMPQQGAPRPAPPQQQGGVVLQPSALEAAAFEELEMASGGRVP</sequence>
<dbReference type="PANTHER" id="PTHR28635:SF1">
    <property type="entry name" value="TRANSMEMBRANE INNER EAR EXPRESSED PROTEIN"/>
    <property type="match status" value="1"/>
</dbReference>
<organism evidence="3 4">
    <name type="scientific">Branchiostoma floridae</name>
    <name type="common">Florida lancelet</name>
    <name type="synonym">Amphioxus</name>
    <dbReference type="NCBI Taxonomy" id="7739"/>
    <lineage>
        <taxon>Eukaryota</taxon>
        <taxon>Metazoa</taxon>
        <taxon>Chordata</taxon>
        <taxon>Cephalochordata</taxon>
        <taxon>Leptocardii</taxon>
        <taxon>Amphioxiformes</taxon>
        <taxon>Branchiostomatidae</taxon>
        <taxon>Branchiostoma</taxon>
    </lineage>
</organism>
<dbReference type="PANTHER" id="PTHR28635">
    <property type="entry name" value="TRANSMEMBRANE INNER EAR EXPRESSED PROTEIN"/>
    <property type="match status" value="1"/>
</dbReference>
<feature type="signal peptide" evidence="2">
    <location>
        <begin position="1"/>
        <end position="25"/>
    </location>
</feature>
<dbReference type="GeneID" id="118424315"/>
<dbReference type="RefSeq" id="XP_035688753.1">
    <property type="nucleotide sequence ID" value="XM_035832860.1"/>
</dbReference>
<dbReference type="Proteomes" id="UP000001554">
    <property type="component" value="Chromosome 10"/>
</dbReference>
<reference evidence="3" key="1">
    <citation type="journal article" date="2020" name="Nat. Ecol. Evol.">
        <title>Deeply conserved synteny resolves early events in vertebrate evolution.</title>
        <authorList>
            <person name="Simakov O."/>
            <person name="Marletaz F."/>
            <person name="Yue J.X."/>
            <person name="O'Connell B."/>
            <person name="Jenkins J."/>
            <person name="Brandt A."/>
            <person name="Calef R."/>
            <person name="Tung C.H."/>
            <person name="Huang T.K."/>
            <person name="Schmutz J."/>
            <person name="Satoh N."/>
            <person name="Yu J.K."/>
            <person name="Putnam N.H."/>
            <person name="Green R.E."/>
            <person name="Rokhsar D.S."/>
        </authorList>
    </citation>
    <scope>NUCLEOTIDE SEQUENCE [LARGE SCALE GENOMIC DNA]</scope>
    <source>
        <strain evidence="3">S238N-H82</strain>
    </source>
</reference>
<evidence type="ECO:0000256" key="2">
    <source>
        <dbReference type="SAM" id="SignalP"/>
    </source>
</evidence>
<dbReference type="KEGG" id="bfo:118424315"/>
<feature type="chain" id="PRO_5039923173" evidence="2">
    <location>
        <begin position="26"/>
        <end position="141"/>
    </location>
</feature>
<feature type="transmembrane region" description="Helical" evidence="1">
    <location>
        <begin position="49"/>
        <end position="69"/>
    </location>
</feature>
<keyword evidence="1" id="KW-0472">Membrane</keyword>
<reference evidence="4" key="2">
    <citation type="submission" date="2025-08" db="UniProtKB">
        <authorList>
            <consortium name="RefSeq"/>
        </authorList>
    </citation>
    <scope>IDENTIFICATION</scope>
    <source>
        <strain evidence="4">S238N-H82</strain>
        <tissue evidence="4">Testes</tissue>
    </source>
</reference>
<keyword evidence="3" id="KW-1185">Reference proteome</keyword>
<dbReference type="OMA" id="KRENPMG"/>
<keyword evidence="1" id="KW-0812">Transmembrane</keyword>
<keyword evidence="2" id="KW-0732">Signal</keyword>
<gene>
    <name evidence="4" type="primary">LOC118424315</name>
</gene>
<dbReference type="OrthoDB" id="6154284at2759"/>
<dbReference type="Pfam" id="PF16038">
    <property type="entry name" value="TMIE"/>
    <property type="match status" value="1"/>
</dbReference>
<evidence type="ECO:0000256" key="1">
    <source>
        <dbReference type="SAM" id="Phobius"/>
    </source>
</evidence>
<evidence type="ECO:0000313" key="4">
    <source>
        <dbReference type="RefSeq" id="XP_035688753.1"/>
    </source>
</evidence>
<keyword evidence="1" id="KW-1133">Transmembrane helix</keyword>
<evidence type="ECO:0000313" key="3">
    <source>
        <dbReference type="Proteomes" id="UP000001554"/>
    </source>
</evidence>
<dbReference type="InterPro" id="IPR032006">
    <property type="entry name" value="TMIE"/>
</dbReference>
<name>A0A9J7LTH1_BRAFL</name>
<protein>
    <submittedName>
        <fullName evidence="4">Uncharacterized protein LOC118424315</fullName>
    </submittedName>
</protein>
<accession>A0A9J7LTH1</accession>
<proteinExistence type="predicted"/>